<dbReference type="EMBL" id="JH930477">
    <property type="protein sequence ID" value="EKM51274.1"/>
    <property type="molecule type" value="Genomic_DNA"/>
</dbReference>
<organism evidence="1 2">
    <name type="scientific">Phanerochaete carnosa (strain HHB-10118-sp)</name>
    <name type="common">White-rot fungus</name>
    <name type="synonym">Peniophora carnosa</name>
    <dbReference type="NCBI Taxonomy" id="650164"/>
    <lineage>
        <taxon>Eukaryota</taxon>
        <taxon>Fungi</taxon>
        <taxon>Dikarya</taxon>
        <taxon>Basidiomycota</taxon>
        <taxon>Agaricomycotina</taxon>
        <taxon>Agaricomycetes</taxon>
        <taxon>Polyporales</taxon>
        <taxon>Phanerochaetaceae</taxon>
        <taxon>Phanerochaete</taxon>
    </lineage>
</organism>
<evidence type="ECO:0008006" key="3">
    <source>
        <dbReference type="Google" id="ProtNLM"/>
    </source>
</evidence>
<proteinExistence type="predicted"/>
<feature type="non-terminal residue" evidence="1">
    <location>
        <position position="58"/>
    </location>
</feature>
<keyword evidence="2" id="KW-1185">Reference proteome</keyword>
<sequence length="58" mass="6856">WMKNVYAPCQDKVVKEEGLSEDQKSILYFDCYPVHFGKKFHTYICTQHPNVFLVYVPA</sequence>
<dbReference type="Proteomes" id="UP000008370">
    <property type="component" value="Unassembled WGS sequence"/>
</dbReference>
<gene>
    <name evidence="1" type="ORF">PHACADRAFT_62218</name>
</gene>
<dbReference type="RefSeq" id="XP_007400421.1">
    <property type="nucleotide sequence ID" value="XM_007400359.1"/>
</dbReference>
<evidence type="ECO:0000313" key="2">
    <source>
        <dbReference type="Proteomes" id="UP000008370"/>
    </source>
</evidence>
<feature type="non-terminal residue" evidence="1">
    <location>
        <position position="1"/>
    </location>
</feature>
<protein>
    <recommendedName>
        <fullName evidence="3">DDE-1 domain-containing protein</fullName>
    </recommendedName>
</protein>
<accession>K5VXE4</accession>
<evidence type="ECO:0000313" key="1">
    <source>
        <dbReference type="EMBL" id="EKM51274.1"/>
    </source>
</evidence>
<dbReference type="KEGG" id="pco:PHACADRAFT_62218"/>
<dbReference type="InParanoid" id="K5VXE4"/>
<reference evidence="1 2" key="1">
    <citation type="journal article" date="2012" name="BMC Genomics">
        <title>Comparative genomics of the white-rot fungi, Phanerochaete carnosa and P. chrysosporium, to elucidate the genetic basis of the distinct wood types they colonize.</title>
        <authorList>
            <person name="Suzuki H."/>
            <person name="MacDonald J."/>
            <person name="Syed K."/>
            <person name="Salamov A."/>
            <person name="Hori C."/>
            <person name="Aerts A."/>
            <person name="Henrissat B."/>
            <person name="Wiebenga A."/>
            <person name="vanKuyk P.A."/>
            <person name="Barry K."/>
            <person name="Lindquist E."/>
            <person name="LaButti K."/>
            <person name="Lapidus A."/>
            <person name="Lucas S."/>
            <person name="Coutinho P."/>
            <person name="Gong Y."/>
            <person name="Samejima M."/>
            <person name="Mahadevan R."/>
            <person name="Abou-Zaid M."/>
            <person name="de Vries R.P."/>
            <person name="Igarashi K."/>
            <person name="Yadav J.S."/>
            <person name="Grigoriev I.V."/>
            <person name="Master E.R."/>
        </authorList>
    </citation>
    <scope>NUCLEOTIDE SEQUENCE [LARGE SCALE GENOMIC DNA]</scope>
    <source>
        <strain evidence="1 2">HHB-10118-sp</strain>
    </source>
</reference>
<dbReference type="GeneID" id="18920184"/>
<dbReference type="HOGENOM" id="CLU_2984607_0_0_1"/>
<dbReference type="AlphaFoldDB" id="K5VXE4"/>
<dbReference type="OrthoDB" id="3341102at2759"/>
<name>K5VXE4_PHACS</name>